<proteinExistence type="predicted"/>
<keyword evidence="1" id="KW-0812">Transmembrane</keyword>
<keyword evidence="1" id="KW-1133">Transmembrane helix</keyword>
<keyword evidence="1" id="KW-0472">Membrane</keyword>
<evidence type="ECO:0000313" key="2">
    <source>
        <dbReference type="EMBL" id="DAD94755.1"/>
    </source>
</evidence>
<name>A0A8S5NL01_9CAUD</name>
<accession>A0A8S5NL01</accession>
<sequence length="118" mass="14123">MNNQWIDSILSRQEVITSVTLVITTLCTFLVTKLTQKTKEAEAHQEAQEEMARSNKRSALRNEYLQIYNSTEFSWEQKYHLTREIITSYYALNGNHYIHELDERLYYKKEEEVNEPNE</sequence>
<dbReference type="EMBL" id="BK015181">
    <property type="protein sequence ID" value="DAD94755.1"/>
    <property type="molecule type" value="Genomic_DNA"/>
</dbReference>
<protein>
    <submittedName>
        <fullName evidence="2">Uncharacterized protein</fullName>
    </submittedName>
</protein>
<evidence type="ECO:0000256" key="1">
    <source>
        <dbReference type="SAM" id="Phobius"/>
    </source>
</evidence>
<feature type="transmembrane region" description="Helical" evidence="1">
    <location>
        <begin position="15"/>
        <end position="32"/>
    </location>
</feature>
<reference evidence="2" key="1">
    <citation type="journal article" date="2021" name="Proc. Natl. Acad. Sci. U.S.A.">
        <title>A Catalog of Tens of Thousands of Viruses from Human Metagenomes Reveals Hidden Associations with Chronic Diseases.</title>
        <authorList>
            <person name="Tisza M.J."/>
            <person name="Buck C.B."/>
        </authorList>
    </citation>
    <scope>NUCLEOTIDE SEQUENCE</scope>
    <source>
        <strain evidence="2">CtK0l2</strain>
    </source>
</reference>
<organism evidence="2">
    <name type="scientific">Siphoviridae sp. ctK0l2</name>
    <dbReference type="NCBI Taxonomy" id="2826243"/>
    <lineage>
        <taxon>Viruses</taxon>
        <taxon>Duplodnaviria</taxon>
        <taxon>Heunggongvirae</taxon>
        <taxon>Uroviricota</taxon>
        <taxon>Caudoviricetes</taxon>
    </lineage>
</organism>